<evidence type="ECO:0000256" key="4">
    <source>
        <dbReference type="ARBA" id="ARBA00022989"/>
    </source>
</evidence>
<dbReference type="Gene3D" id="1.10.287.1260">
    <property type="match status" value="1"/>
</dbReference>
<dbReference type="GO" id="GO:0008381">
    <property type="term" value="F:mechanosensitive monoatomic ion channel activity"/>
    <property type="evidence" value="ECO:0007669"/>
    <property type="project" value="InterPro"/>
</dbReference>
<comment type="subcellular location">
    <subcellularLocation>
        <location evidence="1">Membrane</location>
        <topology evidence="1">Multi-pass membrane protein</topology>
    </subcellularLocation>
</comment>
<dbReference type="InterPro" id="IPR010920">
    <property type="entry name" value="LSM_dom_sf"/>
</dbReference>
<keyword evidence="3 6" id="KW-0812">Transmembrane</keyword>
<gene>
    <name evidence="8" type="ORF">BST86_04655</name>
</gene>
<dbReference type="InterPro" id="IPR006685">
    <property type="entry name" value="MscS_channel_2nd"/>
</dbReference>
<protein>
    <submittedName>
        <fullName evidence="8">Mechanosensitive ion channel protein MscS</fullName>
    </submittedName>
</protein>
<dbReference type="EMBL" id="MQUC01000003">
    <property type="protein sequence ID" value="PRP66431.1"/>
    <property type="molecule type" value="Genomic_DNA"/>
</dbReference>
<dbReference type="InterPro" id="IPR045275">
    <property type="entry name" value="MscS_archaea/bacteria_type"/>
</dbReference>
<accession>A0A2S9WSG5</accession>
<dbReference type="OrthoDB" id="5705501at2"/>
<feature type="transmembrane region" description="Helical" evidence="6">
    <location>
        <begin position="51"/>
        <end position="70"/>
    </location>
</feature>
<dbReference type="Pfam" id="PF00924">
    <property type="entry name" value="MS_channel_2nd"/>
    <property type="match status" value="1"/>
</dbReference>
<proteinExistence type="inferred from homology"/>
<dbReference type="Gene3D" id="2.30.30.60">
    <property type="match status" value="1"/>
</dbReference>
<keyword evidence="5 6" id="KW-0472">Membrane</keyword>
<dbReference type="Proteomes" id="UP000239532">
    <property type="component" value="Unassembled WGS sequence"/>
</dbReference>
<dbReference type="SUPFAM" id="SSF50182">
    <property type="entry name" value="Sm-like ribonucleoproteins"/>
    <property type="match status" value="1"/>
</dbReference>
<dbReference type="GO" id="GO:0016020">
    <property type="term" value="C:membrane"/>
    <property type="evidence" value="ECO:0007669"/>
    <property type="project" value="UniProtKB-SubCell"/>
</dbReference>
<feature type="transmembrane region" description="Helical" evidence="6">
    <location>
        <begin position="76"/>
        <end position="109"/>
    </location>
</feature>
<evidence type="ECO:0000256" key="5">
    <source>
        <dbReference type="ARBA" id="ARBA00023136"/>
    </source>
</evidence>
<dbReference type="PANTHER" id="PTHR30221:SF8">
    <property type="entry name" value="SMALL-CONDUCTANCE MECHANOSENSITIVE CHANNEL"/>
    <property type="match status" value="1"/>
</dbReference>
<keyword evidence="9" id="KW-1185">Reference proteome</keyword>
<evidence type="ECO:0000313" key="9">
    <source>
        <dbReference type="Proteomes" id="UP000239532"/>
    </source>
</evidence>
<dbReference type="InterPro" id="IPR011014">
    <property type="entry name" value="MscS_channel_TM-2"/>
</dbReference>
<organism evidence="8 9">
    <name type="scientific">Nonlabens agnitus</name>
    <dbReference type="NCBI Taxonomy" id="870484"/>
    <lineage>
        <taxon>Bacteria</taxon>
        <taxon>Pseudomonadati</taxon>
        <taxon>Bacteroidota</taxon>
        <taxon>Flavobacteriia</taxon>
        <taxon>Flavobacteriales</taxon>
        <taxon>Flavobacteriaceae</taxon>
        <taxon>Nonlabens</taxon>
    </lineage>
</organism>
<evidence type="ECO:0000259" key="7">
    <source>
        <dbReference type="Pfam" id="PF00924"/>
    </source>
</evidence>
<evidence type="ECO:0000256" key="6">
    <source>
        <dbReference type="SAM" id="Phobius"/>
    </source>
</evidence>
<evidence type="ECO:0000256" key="2">
    <source>
        <dbReference type="ARBA" id="ARBA00008017"/>
    </source>
</evidence>
<dbReference type="SUPFAM" id="SSF82861">
    <property type="entry name" value="Mechanosensitive channel protein MscS (YggB), transmembrane region"/>
    <property type="match status" value="1"/>
</dbReference>
<dbReference type="AlphaFoldDB" id="A0A2S9WSG5"/>
<reference evidence="8 9" key="1">
    <citation type="submission" date="2016-11" db="EMBL/GenBank/DDBJ databases">
        <title>Trade-off between light-utilization and light-protection in marine flavobacteria.</title>
        <authorList>
            <person name="Kumagai Y."/>
        </authorList>
    </citation>
    <scope>NUCLEOTIDE SEQUENCE [LARGE SCALE GENOMIC DNA]</scope>
    <source>
        <strain evidence="8 9">JCM 17109</strain>
    </source>
</reference>
<sequence length="185" mass="21176">MKAYLLQPEVIATLIILIVAFSIHRSIIWSAGKLSKKVERSKLRKQYLNRYVGYVIWTMAMISIILVWGLKRDGFWVALGSTFAVVGVALFANWSILSNVTASFILYFTFPYKIGDRVRIHDKDLPVTAVIEDIKGFYTILRTAEGELITYPNNLLLQKGVSILYNREESIFDIDKHEETDPTAR</sequence>
<evidence type="ECO:0000256" key="3">
    <source>
        <dbReference type="ARBA" id="ARBA00022692"/>
    </source>
</evidence>
<feature type="transmembrane region" description="Helical" evidence="6">
    <location>
        <begin position="12"/>
        <end position="31"/>
    </location>
</feature>
<feature type="domain" description="Mechanosensitive ion channel MscS" evidence="7">
    <location>
        <begin position="96"/>
        <end position="159"/>
    </location>
</feature>
<evidence type="ECO:0000256" key="1">
    <source>
        <dbReference type="ARBA" id="ARBA00004141"/>
    </source>
</evidence>
<evidence type="ECO:0000313" key="8">
    <source>
        <dbReference type="EMBL" id="PRP66431.1"/>
    </source>
</evidence>
<comment type="caution">
    <text evidence="8">The sequence shown here is derived from an EMBL/GenBank/DDBJ whole genome shotgun (WGS) entry which is preliminary data.</text>
</comment>
<name>A0A2S9WSG5_9FLAO</name>
<dbReference type="RefSeq" id="WP_105982266.1">
    <property type="nucleotide sequence ID" value="NZ_MQUC01000003.1"/>
</dbReference>
<comment type="similarity">
    <text evidence="2">Belongs to the MscS (TC 1.A.23) family.</text>
</comment>
<dbReference type="PANTHER" id="PTHR30221">
    <property type="entry name" value="SMALL-CONDUCTANCE MECHANOSENSITIVE CHANNEL"/>
    <property type="match status" value="1"/>
</dbReference>
<dbReference type="InterPro" id="IPR023408">
    <property type="entry name" value="MscS_beta-dom_sf"/>
</dbReference>
<keyword evidence="4 6" id="KW-1133">Transmembrane helix</keyword>